<evidence type="ECO:0000313" key="4">
    <source>
        <dbReference type="EMBL" id="KAF9456217.1"/>
    </source>
</evidence>
<dbReference type="InterPro" id="IPR051265">
    <property type="entry name" value="HIBADH-related_NP60_sf"/>
</dbReference>
<gene>
    <name evidence="4" type="ORF">BDZ94DRAFT_1292943</name>
</gene>
<dbReference type="InterPro" id="IPR036291">
    <property type="entry name" value="NAD(P)-bd_dom_sf"/>
</dbReference>
<proteinExistence type="inferred from homology"/>
<dbReference type="EMBL" id="MU150446">
    <property type="protein sequence ID" value="KAF9456217.1"/>
    <property type="molecule type" value="Genomic_DNA"/>
</dbReference>
<dbReference type="GO" id="GO:0051287">
    <property type="term" value="F:NAD binding"/>
    <property type="evidence" value="ECO:0007669"/>
    <property type="project" value="InterPro"/>
</dbReference>
<accession>A0A9P6C8P7</accession>
<evidence type="ECO:0000256" key="1">
    <source>
        <dbReference type="ARBA" id="ARBA00007598"/>
    </source>
</evidence>
<comment type="caution">
    <text evidence="4">The sequence shown here is derived from an EMBL/GenBank/DDBJ whole genome shotgun (WGS) entry which is preliminary data.</text>
</comment>
<dbReference type="Gene3D" id="3.40.50.720">
    <property type="entry name" value="NAD(P)-binding Rossmann-like Domain"/>
    <property type="match status" value="1"/>
</dbReference>
<dbReference type="InterPro" id="IPR008927">
    <property type="entry name" value="6-PGluconate_DH-like_C_sf"/>
</dbReference>
<evidence type="ECO:0000313" key="5">
    <source>
        <dbReference type="Proteomes" id="UP000807353"/>
    </source>
</evidence>
<protein>
    <submittedName>
        <fullName evidence="4">NAD-P-binding protein</fullName>
    </submittedName>
</protein>
<dbReference type="PANTHER" id="PTHR43580">
    <property type="entry name" value="OXIDOREDUCTASE GLYR1-RELATED"/>
    <property type="match status" value="1"/>
</dbReference>
<feature type="domain" description="3-hydroxyisobutyrate dehydrogenase-like NAD-binding" evidence="3">
    <location>
        <begin position="211"/>
        <end position="319"/>
    </location>
</feature>
<dbReference type="Pfam" id="PF03446">
    <property type="entry name" value="NAD_binding_2"/>
    <property type="match status" value="1"/>
</dbReference>
<dbReference type="Proteomes" id="UP000807353">
    <property type="component" value="Unassembled WGS sequence"/>
</dbReference>
<feature type="domain" description="6-phosphogluconate dehydrogenase NADP-binding" evidence="2">
    <location>
        <begin position="29"/>
        <end position="191"/>
    </location>
</feature>
<dbReference type="InterPro" id="IPR029154">
    <property type="entry name" value="HIBADH-like_NADP-bd"/>
</dbReference>
<dbReference type="GO" id="GO:0016491">
    <property type="term" value="F:oxidoreductase activity"/>
    <property type="evidence" value="ECO:0007669"/>
    <property type="project" value="InterPro"/>
</dbReference>
<dbReference type="SUPFAM" id="SSF48179">
    <property type="entry name" value="6-phosphogluconate dehydrogenase C-terminal domain-like"/>
    <property type="match status" value="1"/>
</dbReference>
<dbReference type="SUPFAM" id="SSF51735">
    <property type="entry name" value="NAD(P)-binding Rossmann-fold domains"/>
    <property type="match status" value="1"/>
</dbReference>
<dbReference type="InterPro" id="IPR006115">
    <property type="entry name" value="6PGDH_NADP-bd"/>
</dbReference>
<dbReference type="AlphaFoldDB" id="A0A9P6C8P7"/>
<dbReference type="PANTHER" id="PTHR43580:SF8">
    <property type="entry name" value="6-PHOSPHOGLUCONATE DEHYDROGENASE NADP-BINDING DOMAIN-CONTAINING PROTEIN-RELATED"/>
    <property type="match status" value="1"/>
</dbReference>
<organism evidence="4 5">
    <name type="scientific">Collybia nuda</name>
    <dbReference type="NCBI Taxonomy" id="64659"/>
    <lineage>
        <taxon>Eukaryota</taxon>
        <taxon>Fungi</taxon>
        <taxon>Dikarya</taxon>
        <taxon>Basidiomycota</taxon>
        <taxon>Agaricomycotina</taxon>
        <taxon>Agaricomycetes</taxon>
        <taxon>Agaricomycetidae</taxon>
        <taxon>Agaricales</taxon>
        <taxon>Tricholomatineae</taxon>
        <taxon>Clitocybaceae</taxon>
        <taxon>Collybia</taxon>
    </lineage>
</organism>
<evidence type="ECO:0000259" key="2">
    <source>
        <dbReference type="Pfam" id="PF03446"/>
    </source>
</evidence>
<dbReference type="OrthoDB" id="435038at2759"/>
<reference evidence="4" key="1">
    <citation type="submission" date="2020-11" db="EMBL/GenBank/DDBJ databases">
        <authorList>
            <consortium name="DOE Joint Genome Institute"/>
            <person name="Ahrendt S."/>
            <person name="Riley R."/>
            <person name="Andreopoulos W."/>
            <person name="Labutti K."/>
            <person name="Pangilinan J."/>
            <person name="Ruiz-Duenas F.J."/>
            <person name="Barrasa J.M."/>
            <person name="Sanchez-Garcia M."/>
            <person name="Camarero S."/>
            <person name="Miyauchi S."/>
            <person name="Serrano A."/>
            <person name="Linde D."/>
            <person name="Babiker R."/>
            <person name="Drula E."/>
            <person name="Ayuso-Fernandez I."/>
            <person name="Pacheco R."/>
            <person name="Padilla G."/>
            <person name="Ferreira P."/>
            <person name="Barriuso J."/>
            <person name="Kellner H."/>
            <person name="Castanera R."/>
            <person name="Alfaro M."/>
            <person name="Ramirez L."/>
            <person name="Pisabarro A.G."/>
            <person name="Kuo A."/>
            <person name="Tritt A."/>
            <person name="Lipzen A."/>
            <person name="He G."/>
            <person name="Yan M."/>
            <person name="Ng V."/>
            <person name="Cullen D."/>
            <person name="Martin F."/>
            <person name="Rosso M.-N."/>
            <person name="Henrissat B."/>
            <person name="Hibbett D."/>
            <person name="Martinez A.T."/>
            <person name="Grigoriev I.V."/>
        </authorList>
    </citation>
    <scope>NUCLEOTIDE SEQUENCE</scope>
    <source>
        <strain evidence="4">CBS 247.69</strain>
    </source>
</reference>
<sequence length="359" mass="38621">MSTLLSPLQAAQDAVPYSRPTSPKLHVSQIGFVGLGNMGYLMAQNLAKHSAALANGSPPLLVWNRTVEKAERLVKAVGQDKVRIAQNLEQVVRECDVIITNLVNDAVVKDNYLKFTEALKNSPPTRTKIFVETSTIYPSLAGDLDKLISSNPHSRLITCPVFGTPAVAEKAQLVIIMSGDYRSKKEIAYLLVPAVGRKIIDLGGNLEKAPTFKLIGNSMILGTLEVLAEAYTLAEKSGIGSENVHNLVKEILPAPGTIAYSDRMAHDKFDGTTGFAIDGGIKDASHIRQLTAEHNSPMPAIDIAHQHLLTARAVHTANKQAGKAIFGTLDWSGIVAGTRVAAGLDGLDSQKHERVVRED</sequence>
<dbReference type="InterPro" id="IPR002204">
    <property type="entry name" value="3-OH-isobutyrate_DH-rel_CS"/>
</dbReference>
<dbReference type="Pfam" id="PF14833">
    <property type="entry name" value="NAD_binding_11"/>
    <property type="match status" value="1"/>
</dbReference>
<dbReference type="GO" id="GO:0050661">
    <property type="term" value="F:NADP binding"/>
    <property type="evidence" value="ECO:0007669"/>
    <property type="project" value="InterPro"/>
</dbReference>
<keyword evidence="5" id="KW-1185">Reference proteome</keyword>
<dbReference type="PROSITE" id="PS00895">
    <property type="entry name" value="3_HYDROXYISOBUT_DH"/>
    <property type="match status" value="1"/>
</dbReference>
<dbReference type="Gene3D" id="1.10.1040.10">
    <property type="entry name" value="N-(1-d-carboxylethyl)-l-norvaline Dehydrogenase, domain 2"/>
    <property type="match status" value="1"/>
</dbReference>
<name>A0A9P6C8P7_9AGAR</name>
<comment type="similarity">
    <text evidence="1">Belongs to the HIBADH-related family. NP60 subfamily.</text>
</comment>
<evidence type="ECO:0000259" key="3">
    <source>
        <dbReference type="Pfam" id="PF14833"/>
    </source>
</evidence>
<dbReference type="InterPro" id="IPR013328">
    <property type="entry name" value="6PGD_dom2"/>
</dbReference>